<dbReference type="AlphaFoldDB" id="A0ABD7YPK9"/>
<accession>A0ABD7YPK9</accession>
<reference evidence="2 3" key="1">
    <citation type="submission" date="2022-02" db="EMBL/GenBank/DDBJ databases">
        <title>Emergence and expansion in Europe of a Vibrio aestuarianus clonal complex pathogenic for oysters.</title>
        <authorList>
            <person name="Mesnil A."/>
            <person name="Travers M.-A."/>
        </authorList>
    </citation>
    <scope>NUCLEOTIDE SEQUENCE [LARGE SCALE GENOMIC DNA]</scope>
    <source>
        <strain evidence="2 3">U17</strain>
    </source>
</reference>
<sequence>MSKHIQSPLLALVISIPFHSFANDSELDLSTMYQDKFTKEIFTQDGRVFRSVGKYQTIDKHGNYIYKDCSETDFYGDPSVTPPVEAILPGPECELIEVIIY</sequence>
<name>A0ABD7YPK9_9VIBR</name>
<evidence type="ECO:0000313" key="2">
    <source>
        <dbReference type="EMBL" id="WGK86776.1"/>
    </source>
</evidence>
<dbReference type="EMBL" id="CP118712">
    <property type="protein sequence ID" value="WGK86776.1"/>
    <property type="molecule type" value="Genomic_DNA"/>
</dbReference>
<dbReference type="Proteomes" id="UP001241226">
    <property type="component" value="Chromosome 2"/>
</dbReference>
<gene>
    <name evidence="2" type="ORF">PYE67_17660</name>
</gene>
<evidence type="ECO:0000256" key="1">
    <source>
        <dbReference type="SAM" id="SignalP"/>
    </source>
</evidence>
<protein>
    <submittedName>
        <fullName evidence="2">Uncharacterized protein</fullName>
    </submittedName>
</protein>
<evidence type="ECO:0000313" key="3">
    <source>
        <dbReference type="Proteomes" id="UP001241226"/>
    </source>
</evidence>
<organism evidence="2 3">
    <name type="scientific">Vibrio aestuarianus</name>
    <dbReference type="NCBI Taxonomy" id="28171"/>
    <lineage>
        <taxon>Bacteria</taxon>
        <taxon>Pseudomonadati</taxon>
        <taxon>Pseudomonadota</taxon>
        <taxon>Gammaproteobacteria</taxon>
        <taxon>Vibrionales</taxon>
        <taxon>Vibrionaceae</taxon>
        <taxon>Vibrio</taxon>
    </lineage>
</organism>
<keyword evidence="1" id="KW-0732">Signal</keyword>
<feature type="chain" id="PRO_5044802422" evidence="1">
    <location>
        <begin position="23"/>
        <end position="101"/>
    </location>
</feature>
<feature type="signal peptide" evidence="1">
    <location>
        <begin position="1"/>
        <end position="22"/>
    </location>
</feature>
<proteinExistence type="predicted"/>
<dbReference type="RefSeq" id="WP_261927141.1">
    <property type="nucleotide sequence ID" value="NZ_CALYLG010000266.1"/>
</dbReference>